<gene>
    <name evidence="1" type="ORF">PGT21_008889</name>
</gene>
<keyword evidence="2" id="KW-1185">Reference proteome</keyword>
<evidence type="ECO:0000313" key="1">
    <source>
        <dbReference type="EMBL" id="KAA1076485.1"/>
    </source>
</evidence>
<dbReference type="AlphaFoldDB" id="A0A5B0MHV1"/>
<sequence>MLRPNRPLTNPLLCLLSSDQSNITSSKLHAPHLTNPHVDLGIHARPRLPHPGNRMNYAITSSKLHAPHLTNPHVDLGIHARPRLPHLGN</sequence>
<name>A0A5B0MHV1_PUCGR</name>
<protein>
    <submittedName>
        <fullName evidence="1">Uncharacterized protein</fullName>
    </submittedName>
</protein>
<proteinExistence type="predicted"/>
<dbReference type="EMBL" id="VSWC01000145">
    <property type="protein sequence ID" value="KAA1076485.1"/>
    <property type="molecule type" value="Genomic_DNA"/>
</dbReference>
<reference evidence="1 2" key="1">
    <citation type="submission" date="2019-05" db="EMBL/GenBank/DDBJ databases">
        <title>Emergence of the Ug99 lineage of the wheat stem rust pathogen through somatic hybridization.</title>
        <authorList>
            <person name="Li F."/>
            <person name="Upadhyaya N.M."/>
            <person name="Sperschneider J."/>
            <person name="Matny O."/>
            <person name="Nguyen-Phuc H."/>
            <person name="Mago R."/>
            <person name="Raley C."/>
            <person name="Miller M.E."/>
            <person name="Silverstein K.A.T."/>
            <person name="Henningsen E."/>
            <person name="Hirsch C.D."/>
            <person name="Visser B."/>
            <person name="Pretorius Z.A."/>
            <person name="Steffenson B.J."/>
            <person name="Schwessinger B."/>
            <person name="Dodds P.N."/>
            <person name="Figueroa M."/>
        </authorList>
    </citation>
    <scope>NUCLEOTIDE SEQUENCE [LARGE SCALE GENOMIC DNA]</scope>
    <source>
        <strain evidence="1">21-0</strain>
    </source>
</reference>
<comment type="caution">
    <text evidence="1">The sequence shown here is derived from an EMBL/GenBank/DDBJ whole genome shotgun (WGS) entry which is preliminary data.</text>
</comment>
<dbReference type="Proteomes" id="UP000324748">
    <property type="component" value="Unassembled WGS sequence"/>
</dbReference>
<organism evidence="1 2">
    <name type="scientific">Puccinia graminis f. sp. tritici</name>
    <dbReference type="NCBI Taxonomy" id="56615"/>
    <lineage>
        <taxon>Eukaryota</taxon>
        <taxon>Fungi</taxon>
        <taxon>Dikarya</taxon>
        <taxon>Basidiomycota</taxon>
        <taxon>Pucciniomycotina</taxon>
        <taxon>Pucciniomycetes</taxon>
        <taxon>Pucciniales</taxon>
        <taxon>Pucciniaceae</taxon>
        <taxon>Puccinia</taxon>
    </lineage>
</organism>
<evidence type="ECO:0000313" key="2">
    <source>
        <dbReference type="Proteomes" id="UP000324748"/>
    </source>
</evidence>
<accession>A0A5B0MHV1</accession>